<reference evidence="9" key="1">
    <citation type="submission" date="2011-07" db="EMBL/GenBank/DDBJ databases">
        <authorList>
            <consortium name="Caenorhabditis brenneri Sequencing and Analysis Consortium"/>
            <person name="Wilson R.K."/>
        </authorList>
    </citation>
    <scope>NUCLEOTIDE SEQUENCE [LARGE SCALE GENOMIC DNA]</scope>
    <source>
        <strain evidence="9">PB2801</strain>
    </source>
</reference>
<dbReference type="eggNOG" id="KOG0260">
    <property type="taxonomic scope" value="Eukaryota"/>
</dbReference>
<dbReference type="Proteomes" id="UP000008068">
    <property type="component" value="Unassembled WGS sequence"/>
</dbReference>
<dbReference type="Pfam" id="PF04997">
    <property type="entry name" value="RNA_pol_Rpb1_1"/>
    <property type="match status" value="1"/>
</dbReference>
<dbReference type="STRING" id="135651.G0NLT8"/>
<feature type="domain" description="Nudix hydrolase" evidence="7">
    <location>
        <begin position="353"/>
        <end position="508"/>
    </location>
</feature>
<dbReference type="GO" id="GO:0000428">
    <property type="term" value="C:DNA-directed RNA polymerase complex"/>
    <property type="evidence" value="ECO:0007669"/>
    <property type="project" value="UniProtKB-KW"/>
</dbReference>
<dbReference type="eggNOG" id="KOG4548">
    <property type="taxonomic scope" value="Eukaryota"/>
</dbReference>
<dbReference type="PANTHER" id="PTHR13124">
    <property type="entry name" value="39S RIBOSOMAL PROTEIN L46, MITOCHONDRIAL PRECURSOR-RELATED"/>
    <property type="match status" value="1"/>
</dbReference>
<dbReference type="PANTHER" id="PTHR13124:SF12">
    <property type="entry name" value="LARGE RIBOSOMAL SUBUNIT PROTEIN ML46"/>
    <property type="match status" value="1"/>
</dbReference>
<sequence length="595" mass="68314">MPKSQDCLIFELQLISQQSQLPLVSYFLDIKKITKFYVDRLSSFNRLGEYDGVACRVQFGILGPEEIFMKCAGNLTDCPGHFGHLELAKPVFHIGFLTKSLKILRLLIHKSNPRVMDILKKTTGNPKKRLALIYDLCKSKSVCEGAAELKDEMPDDPDDPMNDSKKIPSGCGRYQPSYRRVGIDINAEWKKNINEDTQERKIMLTAERVLETFKQRIFLLMPKKSGCLAQKQMHQVLRRFASTTATTTTTVLQKWEIFASGILARVVAPPMSEVESRFHRPQMQEEQEKSQLSNYELKTKQDDKLLARREQLLRDGKELSELDEEIGVTNAVMEDDWKKAADDLNAKWQFEKYSNPTKGAEPRNLQRELDRKLVLIVKQKMGEKKYASPWIFPQIKNKEGETLRQTAERCIGELSGADHLSAAISGNAPLGVFTHRYPTPIAKKTGATGSKIFFYTANLSSSPQEFHVNPDETADFQWVTREEFWKTGHRGLQRLRRHARRHLQFLCFVLSFPCPLFVLYIFSSIVFEWAESTTRTTAWKKKDRDQGKSEEEEKMDLEHRISEIFSTFPGPGRHSSGAKSSGQCVRRVNNFWIFG</sequence>
<dbReference type="SUPFAM" id="SSF55811">
    <property type="entry name" value="Nudix"/>
    <property type="match status" value="1"/>
</dbReference>
<dbReference type="GO" id="GO:0003899">
    <property type="term" value="F:DNA-directed RNA polymerase activity"/>
    <property type="evidence" value="ECO:0007669"/>
    <property type="project" value="UniProtKB-EC"/>
</dbReference>
<dbReference type="InterPro" id="IPR015797">
    <property type="entry name" value="NUDIX_hydrolase-like_dom_sf"/>
</dbReference>
<dbReference type="OrthoDB" id="410701at2759"/>
<dbReference type="CDD" id="cd04661">
    <property type="entry name" value="NUDIX_MRP_L46"/>
    <property type="match status" value="1"/>
</dbReference>
<gene>
    <name evidence="8" type="ORF">CAEBREN_23780</name>
</gene>
<dbReference type="AlphaFoldDB" id="G0NLT8"/>
<keyword evidence="6" id="KW-1133">Transmembrane helix</keyword>
<dbReference type="EC" id="2.7.7.6" evidence="1"/>
<evidence type="ECO:0000256" key="5">
    <source>
        <dbReference type="ARBA" id="ARBA00023163"/>
    </source>
</evidence>
<proteinExistence type="predicted"/>
<keyword evidence="4" id="KW-0548">Nucleotidyltransferase</keyword>
<dbReference type="Gene3D" id="3.90.79.10">
    <property type="entry name" value="Nucleoside Triphosphate Pyrophosphohydrolase"/>
    <property type="match status" value="1"/>
</dbReference>
<dbReference type="Gene3D" id="4.10.860.120">
    <property type="entry name" value="RNA polymerase II, clamp domain"/>
    <property type="match status" value="1"/>
</dbReference>
<dbReference type="InParanoid" id="G0NLT8"/>
<accession>G0NLT8</accession>
<evidence type="ECO:0000256" key="2">
    <source>
        <dbReference type="ARBA" id="ARBA00022478"/>
    </source>
</evidence>
<evidence type="ECO:0000256" key="1">
    <source>
        <dbReference type="ARBA" id="ARBA00012418"/>
    </source>
</evidence>
<dbReference type="EMBL" id="GL379907">
    <property type="protein sequence ID" value="EGT33866.1"/>
    <property type="molecule type" value="Genomic_DNA"/>
</dbReference>
<evidence type="ECO:0000313" key="8">
    <source>
        <dbReference type="EMBL" id="EGT33866.1"/>
    </source>
</evidence>
<evidence type="ECO:0000259" key="7">
    <source>
        <dbReference type="PROSITE" id="PS51462"/>
    </source>
</evidence>
<dbReference type="InterPro" id="IPR000086">
    <property type="entry name" value="NUDIX_hydrolase_dom"/>
</dbReference>
<name>G0NLT8_CAEBE</name>
<dbReference type="GO" id="GO:0003735">
    <property type="term" value="F:structural constituent of ribosome"/>
    <property type="evidence" value="ECO:0007669"/>
    <property type="project" value="InterPro"/>
</dbReference>
<protein>
    <recommendedName>
        <fullName evidence="1">DNA-directed RNA polymerase</fullName>
        <ecNumber evidence="1">2.7.7.6</ecNumber>
    </recommendedName>
</protein>
<dbReference type="InterPro" id="IPR007080">
    <property type="entry name" value="RNA_pol_Rpb1_1"/>
</dbReference>
<dbReference type="GO" id="GO:0003677">
    <property type="term" value="F:DNA binding"/>
    <property type="evidence" value="ECO:0007669"/>
    <property type="project" value="InterPro"/>
</dbReference>
<dbReference type="InterPro" id="IPR033650">
    <property type="entry name" value="Ribosomal_mL46_NUDIX"/>
</dbReference>
<keyword evidence="3" id="KW-0808">Transferase</keyword>
<keyword evidence="6" id="KW-0472">Membrane</keyword>
<evidence type="ECO:0000256" key="3">
    <source>
        <dbReference type="ARBA" id="ARBA00022679"/>
    </source>
</evidence>
<evidence type="ECO:0000256" key="6">
    <source>
        <dbReference type="SAM" id="Phobius"/>
    </source>
</evidence>
<evidence type="ECO:0000313" key="9">
    <source>
        <dbReference type="Proteomes" id="UP000008068"/>
    </source>
</evidence>
<dbReference type="SUPFAM" id="SSF64484">
    <property type="entry name" value="beta and beta-prime subunits of DNA dependent RNA-polymerase"/>
    <property type="match status" value="1"/>
</dbReference>
<feature type="transmembrane region" description="Helical" evidence="6">
    <location>
        <begin position="503"/>
        <end position="527"/>
    </location>
</feature>
<organism evidence="9">
    <name type="scientific">Caenorhabditis brenneri</name>
    <name type="common">Nematode worm</name>
    <dbReference type="NCBI Taxonomy" id="135651"/>
    <lineage>
        <taxon>Eukaryota</taxon>
        <taxon>Metazoa</taxon>
        <taxon>Ecdysozoa</taxon>
        <taxon>Nematoda</taxon>
        <taxon>Chromadorea</taxon>
        <taxon>Rhabditida</taxon>
        <taxon>Rhabditina</taxon>
        <taxon>Rhabditomorpha</taxon>
        <taxon>Rhabditoidea</taxon>
        <taxon>Rhabditidae</taxon>
        <taxon>Peloderinae</taxon>
        <taxon>Caenorhabditis</taxon>
    </lineage>
</organism>
<dbReference type="GO" id="GO:0006351">
    <property type="term" value="P:DNA-templated transcription"/>
    <property type="evidence" value="ECO:0007669"/>
    <property type="project" value="InterPro"/>
</dbReference>
<evidence type="ECO:0000256" key="4">
    <source>
        <dbReference type="ARBA" id="ARBA00022695"/>
    </source>
</evidence>
<dbReference type="InterPro" id="IPR044893">
    <property type="entry name" value="RNA_pol_Rpb1_clamp_domain"/>
</dbReference>
<dbReference type="GO" id="GO:0005762">
    <property type="term" value="C:mitochondrial large ribosomal subunit"/>
    <property type="evidence" value="ECO:0007669"/>
    <property type="project" value="TreeGrafter"/>
</dbReference>
<dbReference type="HOGENOM" id="CLU_458726_0_0_1"/>
<keyword evidence="6" id="KW-0812">Transmembrane</keyword>
<keyword evidence="2" id="KW-0240">DNA-directed RNA polymerase</keyword>
<dbReference type="PROSITE" id="PS51462">
    <property type="entry name" value="NUDIX"/>
    <property type="match status" value="1"/>
</dbReference>
<dbReference type="InterPro" id="IPR040008">
    <property type="entry name" value="Ribosomal_mL46"/>
</dbReference>
<keyword evidence="5" id="KW-0804">Transcription</keyword>
<keyword evidence="9" id="KW-1185">Reference proteome</keyword>